<evidence type="ECO:0000256" key="11">
    <source>
        <dbReference type="ARBA" id="ARBA00038218"/>
    </source>
</evidence>
<dbReference type="InterPro" id="IPR004703">
    <property type="entry name" value="PTS_sugar-sp_permease"/>
</dbReference>
<dbReference type="GO" id="GO:0005886">
    <property type="term" value="C:plasma membrane"/>
    <property type="evidence" value="ECO:0007669"/>
    <property type="project" value="UniProtKB-SubCell"/>
</dbReference>
<keyword evidence="6" id="KW-0598">Phosphotransferase system</keyword>
<dbReference type="PANTHER" id="PTHR33843:SF4">
    <property type="entry name" value="ASCORBATE-SPECIFIC PTS SYSTEM EIIC COMPONENT"/>
    <property type="match status" value="1"/>
</dbReference>
<dbReference type="EMBL" id="BJYE01000017">
    <property type="protein sequence ID" value="GEN57028.1"/>
    <property type="molecule type" value="Genomic_DNA"/>
</dbReference>
<feature type="transmembrane region" description="Helical" evidence="14">
    <location>
        <begin position="6"/>
        <end position="29"/>
    </location>
</feature>
<keyword evidence="9 14" id="KW-0472">Membrane</keyword>
<feature type="transmembrane region" description="Helical" evidence="14">
    <location>
        <begin position="371"/>
        <end position="392"/>
    </location>
</feature>
<evidence type="ECO:0000256" key="14">
    <source>
        <dbReference type="SAM" id="Phobius"/>
    </source>
</evidence>
<dbReference type="NCBIfam" id="NF006920">
    <property type="entry name" value="PRK09410.1-2"/>
    <property type="match status" value="1"/>
</dbReference>
<feature type="transmembrane region" description="Helical" evidence="14">
    <location>
        <begin position="41"/>
        <end position="62"/>
    </location>
</feature>
<dbReference type="NCBIfam" id="NF009553">
    <property type="entry name" value="PRK12997.1-5"/>
    <property type="match status" value="1"/>
</dbReference>
<evidence type="ECO:0000256" key="12">
    <source>
        <dbReference type="ARBA" id="ARBA00039702"/>
    </source>
</evidence>
<evidence type="ECO:0000256" key="3">
    <source>
        <dbReference type="ARBA" id="ARBA00022448"/>
    </source>
</evidence>
<dbReference type="GO" id="GO:0009401">
    <property type="term" value="P:phosphoenolpyruvate-dependent sugar phosphotransferase system"/>
    <property type="evidence" value="ECO:0007669"/>
    <property type="project" value="UniProtKB-KW"/>
</dbReference>
<comment type="function">
    <text evidence="10">The phosphoenolpyruvate-dependent sugar phosphotransferase system (sugar PTS), a major carbohydrate active transport system, catalyzes the phosphorylation of incoming sugar substrates concomitantly with their translocation across the cell membrane. The enzyme II UlaABC PTS system is involved in ascorbate transport.</text>
</comment>
<evidence type="ECO:0000313" key="15">
    <source>
        <dbReference type="EMBL" id="GEN57028.1"/>
    </source>
</evidence>
<keyword evidence="5" id="KW-0762">Sugar transport</keyword>
<keyword evidence="4" id="KW-1003">Cell membrane</keyword>
<keyword evidence="8 14" id="KW-1133">Transmembrane helix</keyword>
<evidence type="ECO:0000256" key="1">
    <source>
        <dbReference type="ARBA" id="ARBA00004651"/>
    </source>
</evidence>
<dbReference type="STRING" id="442899.SAMN05720591_1176"/>
<feature type="transmembrane region" description="Helical" evidence="14">
    <location>
        <begin position="119"/>
        <end position="140"/>
    </location>
</feature>
<dbReference type="NCBIfam" id="NF006922">
    <property type="entry name" value="PRK09410.1-5"/>
    <property type="match status" value="1"/>
</dbReference>
<sequence length="451" mass="47068">MNNFLQVIIDIASNPALLVALIAILGLLLQKKNTSDVVKGGVKTFVGFIVLTTGAGAVVQALEPFGGMFQEAFNMQGVVPNNEAIVAVALNDYGTTTAIIMLLGMVFNILIARVTKFKYIFLTGHHTLYMAAMIAVILAVVGFDTWLLLLLGGLMLGIIMTISPAIVQPFMRQLTGKDQIALGHFSAATYALSGWIGSKFGNKSKSTEDIKFPKGLGFLRDSTVSIALTMAVIYIIVALFAGSAFVTENYSGGVNHIMYAAQQAGTFAAGVFIILAGVRLILAEIVPAFKGISQKLVPNAKPALDCPIVFTYAPNAVLIGFFASFVGGIVSMIVMVFTGGVIILPGVVPHFFVGATAGVMGNASGGIRGSILGSFVNGIVISFLPVFLLPVLGDLGFAGTTFSDADFALSGLFLGLLGNSGGKLAVIIGIVVVLVSMVVATVMTKDKKQAV</sequence>
<evidence type="ECO:0000256" key="9">
    <source>
        <dbReference type="ARBA" id="ARBA00023136"/>
    </source>
</evidence>
<keyword evidence="3" id="KW-0813">Transport</keyword>
<dbReference type="RefSeq" id="WP_089802016.1">
    <property type="nucleotide sequence ID" value="NZ_BJYE01000017.1"/>
</dbReference>
<dbReference type="InterPro" id="IPR051562">
    <property type="entry name" value="Ascorbate-PTS_EIIC"/>
</dbReference>
<reference evidence="15 16" key="1">
    <citation type="submission" date="2019-07" db="EMBL/GenBank/DDBJ databases">
        <title>Whole genome shotgun sequence of Halolactibacillus alkaliphilus NBRC 103919.</title>
        <authorList>
            <person name="Hosoyama A."/>
            <person name="Uohara A."/>
            <person name="Ohji S."/>
            <person name="Ichikawa N."/>
        </authorList>
    </citation>
    <scope>NUCLEOTIDE SEQUENCE [LARGE SCALE GENOMIC DNA]</scope>
    <source>
        <strain evidence="15 16">NBRC 103919</strain>
    </source>
</reference>
<keyword evidence="7 14" id="KW-0812">Transmembrane</keyword>
<comment type="caution">
    <text evidence="15">The sequence shown here is derived from an EMBL/GenBank/DDBJ whole genome shotgun (WGS) entry which is preliminary data.</text>
</comment>
<feature type="transmembrane region" description="Helical" evidence="14">
    <location>
        <begin position="93"/>
        <end position="112"/>
    </location>
</feature>
<evidence type="ECO:0000256" key="4">
    <source>
        <dbReference type="ARBA" id="ARBA00022475"/>
    </source>
</evidence>
<protein>
    <recommendedName>
        <fullName evidence="12">Ascorbate-specific PTS system EIIC component</fullName>
    </recommendedName>
    <alternativeName>
        <fullName evidence="13">Ascorbate-specific permease IIC component UlaA</fullName>
    </alternativeName>
</protein>
<feature type="transmembrane region" description="Helical" evidence="14">
    <location>
        <begin position="146"/>
        <end position="167"/>
    </location>
</feature>
<evidence type="ECO:0000313" key="16">
    <source>
        <dbReference type="Proteomes" id="UP000321400"/>
    </source>
</evidence>
<evidence type="ECO:0000256" key="5">
    <source>
        <dbReference type="ARBA" id="ARBA00022597"/>
    </source>
</evidence>
<feature type="transmembrane region" description="Helical" evidence="14">
    <location>
        <begin position="224"/>
        <end position="245"/>
    </location>
</feature>
<evidence type="ECO:0000256" key="7">
    <source>
        <dbReference type="ARBA" id="ARBA00022692"/>
    </source>
</evidence>
<name>A0A511X252_9BACI</name>
<organism evidence="15 16">
    <name type="scientific">Halolactibacillus alkaliphilus</name>
    <dbReference type="NCBI Taxonomy" id="442899"/>
    <lineage>
        <taxon>Bacteria</taxon>
        <taxon>Bacillati</taxon>
        <taxon>Bacillota</taxon>
        <taxon>Bacilli</taxon>
        <taxon>Bacillales</taxon>
        <taxon>Bacillaceae</taxon>
        <taxon>Halolactibacillus</taxon>
    </lineage>
</organism>
<evidence type="ECO:0000256" key="6">
    <source>
        <dbReference type="ARBA" id="ARBA00022683"/>
    </source>
</evidence>
<evidence type="ECO:0000256" key="2">
    <source>
        <dbReference type="ARBA" id="ARBA00011738"/>
    </source>
</evidence>
<feature type="transmembrane region" description="Helical" evidence="14">
    <location>
        <begin position="332"/>
        <end position="359"/>
    </location>
</feature>
<accession>A0A511X252</accession>
<proteinExistence type="inferred from homology"/>
<evidence type="ECO:0000256" key="13">
    <source>
        <dbReference type="ARBA" id="ARBA00042859"/>
    </source>
</evidence>
<feature type="transmembrane region" description="Helical" evidence="14">
    <location>
        <begin position="424"/>
        <end position="443"/>
    </location>
</feature>
<comment type="subcellular location">
    <subcellularLocation>
        <location evidence="1">Cell membrane</location>
        <topology evidence="1">Multi-pass membrane protein</topology>
    </subcellularLocation>
</comment>
<dbReference type="OrthoDB" id="9796178at2"/>
<comment type="similarity">
    <text evidence="11">Belongs to the UlaA family.</text>
</comment>
<dbReference type="AlphaFoldDB" id="A0A511X252"/>
<feature type="transmembrane region" description="Helical" evidence="14">
    <location>
        <begin position="257"/>
        <end position="282"/>
    </location>
</feature>
<dbReference type="Pfam" id="PF03611">
    <property type="entry name" value="EIIC-GAT"/>
    <property type="match status" value="1"/>
</dbReference>
<dbReference type="Proteomes" id="UP000321400">
    <property type="component" value="Unassembled WGS sequence"/>
</dbReference>
<keyword evidence="16" id="KW-1185">Reference proteome</keyword>
<comment type="subunit">
    <text evidence="2">Homodimer.</text>
</comment>
<evidence type="ECO:0000256" key="8">
    <source>
        <dbReference type="ARBA" id="ARBA00022989"/>
    </source>
</evidence>
<dbReference type="PANTHER" id="PTHR33843">
    <property type="entry name" value="ASCORBATE-SPECIFIC PTS SYSTEM EIIC COMPONENT"/>
    <property type="match status" value="1"/>
</dbReference>
<evidence type="ECO:0000256" key="10">
    <source>
        <dbReference type="ARBA" id="ARBA00037387"/>
    </source>
</evidence>
<gene>
    <name evidence="15" type="primary">ulaA</name>
    <name evidence="15" type="ORF">HAL01_14920</name>
</gene>